<dbReference type="EMBL" id="CP000478">
    <property type="protein sequence ID" value="ABK17564.1"/>
    <property type="molecule type" value="Genomic_DNA"/>
</dbReference>
<gene>
    <name evidence="2" type="ordered locus">Sfum_1879</name>
</gene>
<sequence>MAHVSITIDERRIKLRMHTLHEMLLDLSPVLRQLGEIVHARAMQSFDEGKGPEGGAWRPSDRVRRSGGKTLIDTGTLRNSINVQVSAKEVRIGTPVVYGPVHQFGSGGPLSGGTAQMVSKTIGRAGKKGRGSKGSPRPSGIPARPYLGLKLRDWGELRTLVAAYLAQH</sequence>
<dbReference type="HOGENOM" id="CLU_117141_2_0_7"/>
<organism evidence="2 3">
    <name type="scientific">Syntrophobacter fumaroxidans (strain DSM 10017 / MPOB)</name>
    <dbReference type="NCBI Taxonomy" id="335543"/>
    <lineage>
        <taxon>Bacteria</taxon>
        <taxon>Pseudomonadati</taxon>
        <taxon>Thermodesulfobacteriota</taxon>
        <taxon>Syntrophobacteria</taxon>
        <taxon>Syntrophobacterales</taxon>
        <taxon>Syntrophobacteraceae</taxon>
        <taxon>Syntrophobacter</taxon>
    </lineage>
</organism>
<dbReference type="RefSeq" id="WP_011698734.1">
    <property type="nucleotide sequence ID" value="NC_008554.1"/>
</dbReference>
<feature type="region of interest" description="Disordered" evidence="1">
    <location>
        <begin position="123"/>
        <end position="144"/>
    </location>
</feature>
<accession>A0LJG2</accession>
<dbReference type="Pfam" id="PF05069">
    <property type="entry name" value="Phage_tail_S"/>
    <property type="match status" value="1"/>
</dbReference>
<dbReference type="InParanoid" id="A0LJG2"/>
<evidence type="ECO:0000313" key="3">
    <source>
        <dbReference type="Proteomes" id="UP000001784"/>
    </source>
</evidence>
<name>A0LJG2_SYNFM</name>
<keyword evidence="3" id="KW-1185">Reference proteome</keyword>
<evidence type="ECO:0000313" key="2">
    <source>
        <dbReference type="EMBL" id="ABK17564.1"/>
    </source>
</evidence>
<evidence type="ECO:0000256" key="1">
    <source>
        <dbReference type="SAM" id="MobiDB-lite"/>
    </source>
</evidence>
<proteinExistence type="predicted"/>
<dbReference type="KEGG" id="sfu:Sfum_1879"/>
<dbReference type="eggNOG" id="COG5005">
    <property type="taxonomic scope" value="Bacteria"/>
</dbReference>
<dbReference type="Proteomes" id="UP000001784">
    <property type="component" value="Chromosome"/>
</dbReference>
<dbReference type="STRING" id="335543.Sfum_1879"/>
<feature type="compositionally biased region" description="Low complexity" evidence="1">
    <location>
        <begin position="133"/>
        <end position="142"/>
    </location>
</feature>
<dbReference type="OrthoDB" id="1807756at2"/>
<dbReference type="AlphaFoldDB" id="A0LJG2"/>
<reference evidence="2 3" key="1">
    <citation type="submission" date="2006-10" db="EMBL/GenBank/DDBJ databases">
        <title>Complete sequence of Syntrophobacter fumaroxidans MPOB.</title>
        <authorList>
            <consortium name="US DOE Joint Genome Institute"/>
            <person name="Copeland A."/>
            <person name="Lucas S."/>
            <person name="Lapidus A."/>
            <person name="Barry K."/>
            <person name="Detter J.C."/>
            <person name="Glavina del Rio T."/>
            <person name="Hammon N."/>
            <person name="Israni S."/>
            <person name="Pitluck S."/>
            <person name="Goltsman E.G."/>
            <person name="Martinez M."/>
            <person name="Schmutz J."/>
            <person name="Larimer F."/>
            <person name="Land M."/>
            <person name="Hauser L."/>
            <person name="Kyrpides N."/>
            <person name="Kim E."/>
            <person name="Boone D.R."/>
            <person name="Brockman F."/>
            <person name="Culley D."/>
            <person name="Ferry J."/>
            <person name="Gunsalus R."/>
            <person name="McInerney M.J."/>
            <person name="Morrison M."/>
            <person name="Plugge C."/>
            <person name="Rohlin L."/>
            <person name="Scholten J."/>
            <person name="Sieber J."/>
            <person name="Stams A.J.M."/>
            <person name="Worm P."/>
            <person name="Henstra A.M."/>
            <person name="Richardson P."/>
        </authorList>
    </citation>
    <scope>NUCLEOTIDE SEQUENCE [LARGE SCALE GENOMIC DNA]</scope>
    <source>
        <strain evidence="3">DSM 10017 / MPOB</strain>
    </source>
</reference>
<dbReference type="InterPro" id="IPR006522">
    <property type="entry name" value="Phage_virion_morphogenesis"/>
</dbReference>
<feature type="region of interest" description="Disordered" evidence="1">
    <location>
        <begin position="45"/>
        <end position="68"/>
    </location>
</feature>
<protein>
    <submittedName>
        <fullName evidence="2">Phage virion morphogenesis protein</fullName>
    </submittedName>
</protein>